<dbReference type="AlphaFoldDB" id="B8ERQ8"/>
<keyword evidence="1" id="KW-0472">Membrane</keyword>
<dbReference type="KEGG" id="msl:Msil_2684"/>
<dbReference type="HOGENOM" id="CLU_046706_1_0_5"/>
<evidence type="ECO:0000256" key="1">
    <source>
        <dbReference type="SAM" id="Phobius"/>
    </source>
</evidence>
<evidence type="ECO:0000313" key="4">
    <source>
        <dbReference type="Proteomes" id="UP000002257"/>
    </source>
</evidence>
<protein>
    <recommendedName>
        <fullName evidence="2">Putative Flp pilus-assembly TadG-like N-terminal domain-containing protein</fullName>
    </recommendedName>
</protein>
<dbReference type="Proteomes" id="UP000002257">
    <property type="component" value="Chromosome"/>
</dbReference>
<sequence length="429" mass="42811">MSRLWERMRRRFFGIAALGRRFRYDRGGGVALMIGLALPVIIGMIALGTEISFLLYKKFQMQSVADSAALGGAAALQSGHPAPGIEARGISSFLGFVDGAAGVTVTVNNPPATGSAANNASAVEVIISQPQTLSMVSLFVSGLFTVGARAVATRGTTSSCVLQLGSGGQFSMNNGAVANLTACGLAVDSTSAAGLSLTGGAQLNALSVSVVGGASLSNGAAINPSSALKTSQANVADPYAGVTMPAMNSSCTTGSPTTQVQGSNATISPGVYCNGISFNYGSATMNPGVYFIDKGVFNVAGGETLTATNVTIILTSKTTSGYATLSVSNGATVNLSAPTSGATAGIVFFGDRNAPSSNTNIVAGGTALTVNGAVYFPSQKLQFENGSSNASACTQLVASTITLTGGSKFQNNCPTGVVGIGAANNALVE</sequence>
<dbReference type="eggNOG" id="COG4961">
    <property type="taxonomic scope" value="Bacteria"/>
</dbReference>
<keyword evidence="1" id="KW-0812">Transmembrane</keyword>
<organism evidence="3 4">
    <name type="scientific">Methylocella silvestris (strain DSM 15510 / CIP 108128 / LMG 27833 / NCIMB 13906 / BL2)</name>
    <dbReference type="NCBI Taxonomy" id="395965"/>
    <lineage>
        <taxon>Bacteria</taxon>
        <taxon>Pseudomonadati</taxon>
        <taxon>Pseudomonadota</taxon>
        <taxon>Alphaproteobacteria</taxon>
        <taxon>Hyphomicrobiales</taxon>
        <taxon>Beijerinckiaceae</taxon>
        <taxon>Methylocella</taxon>
    </lineage>
</organism>
<feature type="domain" description="Putative Flp pilus-assembly TadG-like N-terminal" evidence="2">
    <location>
        <begin position="28"/>
        <end position="75"/>
    </location>
</feature>
<dbReference type="InterPro" id="IPR028087">
    <property type="entry name" value="Tad_N"/>
</dbReference>
<keyword evidence="4" id="KW-1185">Reference proteome</keyword>
<name>B8ERQ8_METSB</name>
<dbReference type="Pfam" id="PF13400">
    <property type="entry name" value="Tad"/>
    <property type="match status" value="1"/>
</dbReference>
<evidence type="ECO:0000313" key="3">
    <source>
        <dbReference type="EMBL" id="ACK51606.1"/>
    </source>
</evidence>
<dbReference type="OrthoDB" id="7210116at2"/>
<dbReference type="EMBL" id="CP001280">
    <property type="protein sequence ID" value="ACK51606.1"/>
    <property type="molecule type" value="Genomic_DNA"/>
</dbReference>
<reference evidence="3 4" key="1">
    <citation type="journal article" date="2010" name="J. Bacteriol.">
        <title>Complete genome sequence of the aerobic facultative methanotroph Methylocella silvestris BL2.</title>
        <authorList>
            <person name="Chen Y."/>
            <person name="Crombie A."/>
            <person name="Rahman M.T."/>
            <person name="Dedysh S.N."/>
            <person name="Liesack W."/>
            <person name="Stott M.B."/>
            <person name="Alam M."/>
            <person name="Theisen A.R."/>
            <person name="Murrell J.C."/>
            <person name="Dunfield P.F."/>
        </authorList>
    </citation>
    <scope>NUCLEOTIDE SEQUENCE [LARGE SCALE GENOMIC DNA]</scope>
    <source>
        <strain evidence="4">DSM 15510 / CIP 108128 / LMG 27833 / NCIMB 13906 / BL2</strain>
    </source>
</reference>
<accession>B8ERQ8</accession>
<proteinExistence type="predicted"/>
<evidence type="ECO:0000259" key="2">
    <source>
        <dbReference type="Pfam" id="PF13400"/>
    </source>
</evidence>
<keyword evidence="1" id="KW-1133">Transmembrane helix</keyword>
<gene>
    <name evidence="3" type="ordered locus">Msil_2684</name>
</gene>
<dbReference type="STRING" id="395965.Msil_2684"/>
<feature type="transmembrane region" description="Helical" evidence="1">
    <location>
        <begin position="30"/>
        <end position="56"/>
    </location>
</feature>